<dbReference type="GO" id="GO:0004519">
    <property type="term" value="F:endonuclease activity"/>
    <property type="evidence" value="ECO:0007669"/>
    <property type="project" value="UniProtKB-KW"/>
</dbReference>
<reference evidence="13 14" key="1">
    <citation type="submission" date="2020-08" db="EMBL/GenBank/DDBJ databases">
        <title>Genome public.</title>
        <authorList>
            <person name="Liu C."/>
            <person name="Sun Q."/>
        </authorList>
    </citation>
    <scope>NUCLEOTIDE SEQUENCE [LARGE SCALE GENOMIC DNA]</scope>
    <source>
        <strain evidence="13 14">BX17</strain>
    </source>
</reference>
<sequence length="345" mass="40675">MKKVDTQKENWIVTLNNPEEYGVTHEIIKETLLSFATIQYFAIVDEKGSCYHIHCLICFRSRVRFSTLKRKPCFSKAHIEDLKGTPQQCVTYLQKSGKWLFNKEKQEQVIEGTFESWGELPPEITYKRDMSALLHLVEAGYTDLEIINKNPDYIPIMEKIERLRTKILIEKYKGTRRLNLHTVYISGPTATGKSRYVLDTHGDENVYRVTDYKHPFDHYSNEPVLCFEEFRSQIRLSEMLVYTDIYPIQLPARYANTYACYETVYIVSNWSLESQFTDAQENSPESWNAFLRRIHEVRIFNVDGTVTIYDSVEKYLKRNEEFHTIDSDTKPPFEETKENEVHPNE</sequence>
<evidence type="ECO:0000256" key="7">
    <source>
        <dbReference type="ARBA" id="ARBA00022759"/>
    </source>
</evidence>
<dbReference type="GO" id="GO:0016787">
    <property type="term" value="F:hydrolase activity"/>
    <property type="evidence" value="ECO:0007669"/>
    <property type="project" value="UniProtKB-KW"/>
</dbReference>
<evidence type="ECO:0000256" key="11">
    <source>
        <dbReference type="SAM" id="MobiDB-lite"/>
    </source>
</evidence>
<evidence type="ECO:0000256" key="10">
    <source>
        <dbReference type="ARBA" id="ARBA00023125"/>
    </source>
</evidence>
<dbReference type="AlphaFoldDB" id="A0A8I0A941"/>
<evidence type="ECO:0000256" key="9">
    <source>
        <dbReference type="ARBA" id="ARBA00023124"/>
    </source>
</evidence>
<keyword evidence="14" id="KW-1185">Reference proteome</keyword>
<keyword evidence="10" id="KW-0238">DNA-binding</keyword>
<dbReference type="GO" id="GO:0006260">
    <property type="term" value="P:DNA replication"/>
    <property type="evidence" value="ECO:0007669"/>
    <property type="project" value="UniProtKB-KW"/>
</dbReference>
<gene>
    <name evidence="13" type="ORF">H8S54_00145</name>
</gene>
<keyword evidence="7" id="KW-0255">Endonuclease</keyword>
<dbReference type="GO" id="GO:0046872">
    <property type="term" value="F:metal ion binding"/>
    <property type="evidence" value="ECO:0007669"/>
    <property type="project" value="UniProtKB-KW"/>
</dbReference>
<feature type="domain" description="CRESS-DNA virus Rep endonuclease" evidence="12">
    <location>
        <begin position="5"/>
        <end position="106"/>
    </location>
</feature>
<dbReference type="GO" id="GO:0000166">
    <property type="term" value="F:nucleotide binding"/>
    <property type="evidence" value="ECO:0007669"/>
    <property type="project" value="UniProtKB-KW"/>
</dbReference>
<dbReference type="Gene3D" id="3.40.1310.20">
    <property type="match status" value="1"/>
</dbReference>
<organism evidence="13 14">
    <name type="scientific">Blautia segnis</name>
    <dbReference type="NCBI Taxonomy" id="2763030"/>
    <lineage>
        <taxon>Bacteria</taxon>
        <taxon>Bacillati</taxon>
        <taxon>Bacillota</taxon>
        <taxon>Clostridia</taxon>
        <taxon>Lachnospirales</taxon>
        <taxon>Lachnospiraceae</taxon>
        <taxon>Blautia</taxon>
    </lineage>
</organism>
<protein>
    <recommendedName>
        <fullName evidence="12">CRESS-DNA virus Rep endonuclease domain-containing protein</fullName>
    </recommendedName>
</protein>
<evidence type="ECO:0000256" key="2">
    <source>
        <dbReference type="ARBA" id="ARBA00022695"/>
    </source>
</evidence>
<dbReference type="GO" id="GO:0016779">
    <property type="term" value="F:nucleotidyltransferase activity"/>
    <property type="evidence" value="ECO:0007669"/>
    <property type="project" value="UniProtKB-KW"/>
</dbReference>
<dbReference type="InterPro" id="IPR049912">
    <property type="entry name" value="CRESS_DNA_REP"/>
</dbReference>
<keyword evidence="5" id="KW-0479">Metal-binding</keyword>
<keyword evidence="8" id="KW-0378">Hydrolase</keyword>
<keyword evidence="1" id="KW-0808">Transferase</keyword>
<evidence type="ECO:0000313" key="14">
    <source>
        <dbReference type="Proteomes" id="UP000652847"/>
    </source>
</evidence>
<evidence type="ECO:0000313" key="13">
    <source>
        <dbReference type="EMBL" id="MBC5649571.1"/>
    </source>
</evidence>
<dbReference type="GO" id="GO:0003677">
    <property type="term" value="F:DNA binding"/>
    <property type="evidence" value="ECO:0007669"/>
    <property type="project" value="UniProtKB-KW"/>
</dbReference>
<feature type="region of interest" description="Disordered" evidence="11">
    <location>
        <begin position="326"/>
        <end position="345"/>
    </location>
</feature>
<keyword evidence="2" id="KW-0548">Nucleotidyltransferase</keyword>
<dbReference type="PROSITE" id="PS52020">
    <property type="entry name" value="CRESS_DNA_REP"/>
    <property type="match status" value="1"/>
</dbReference>
<accession>A0A8I0A941</accession>
<dbReference type="Proteomes" id="UP000652847">
    <property type="component" value="Unassembled WGS sequence"/>
</dbReference>
<evidence type="ECO:0000256" key="3">
    <source>
        <dbReference type="ARBA" id="ARBA00022705"/>
    </source>
</evidence>
<keyword evidence="4" id="KW-0540">Nuclease</keyword>
<name>A0A8I0A941_9FIRM</name>
<keyword evidence="6" id="KW-0547">Nucleotide-binding</keyword>
<keyword evidence="9" id="KW-0190">Covalent protein-DNA linkage</keyword>
<proteinExistence type="predicted"/>
<evidence type="ECO:0000259" key="12">
    <source>
        <dbReference type="PROSITE" id="PS52020"/>
    </source>
</evidence>
<evidence type="ECO:0000256" key="6">
    <source>
        <dbReference type="ARBA" id="ARBA00022741"/>
    </source>
</evidence>
<comment type="caution">
    <text evidence="13">The sequence shown here is derived from an EMBL/GenBank/DDBJ whole genome shotgun (WGS) entry which is preliminary data.</text>
</comment>
<evidence type="ECO:0000256" key="8">
    <source>
        <dbReference type="ARBA" id="ARBA00022801"/>
    </source>
</evidence>
<dbReference type="EMBL" id="JACOOT010000002">
    <property type="protein sequence ID" value="MBC5649571.1"/>
    <property type="molecule type" value="Genomic_DNA"/>
</dbReference>
<evidence type="ECO:0000256" key="5">
    <source>
        <dbReference type="ARBA" id="ARBA00022723"/>
    </source>
</evidence>
<evidence type="ECO:0000256" key="4">
    <source>
        <dbReference type="ARBA" id="ARBA00022722"/>
    </source>
</evidence>
<dbReference type="RefSeq" id="WP_186900664.1">
    <property type="nucleotide sequence ID" value="NZ_JACOOT010000002.1"/>
</dbReference>
<keyword evidence="3" id="KW-0235">DNA replication</keyword>
<evidence type="ECO:0000256" key="1">
    <source>
        <dbReference type="ARBA" id="ARBA00022679"/>
    </source>
</evidence>